<dbReference type="Pfam" id="PF00069">
    <property type="entry name" value="Pkinase"/>
    <property type="match status" value="1"/>
</dbReference>
<gene>
    <name evidence="5" type="ORF">M9Y10_018354</name>
</gene>
<evidence type="ECO:0000256" key="2">
    <source>
        <dbReference type="ARBA" id="ARBA00022840"/>
    </source>
</evidence>
<dbReference type="PROSITE" id="PS00107">
    <property type="entry name" value="PROTEIN_KINASE_ATP"/>
    <property type="match status" value="1"/>
</dbReference>
<dbReference type="Gene3D" id="1.25.40.10">
    <property type="entry name" value="Tetratricopeptide repeat domain"/>
    <property type="match status" value="5"/>
</dbReference>
<keyword evidence="2 3" id="KW-0067">ATP-binding</keyword>
<dbReference type="InterPro" id="IPR011009">
    <property type="entry name" value="Kinase-like_dom_sf"/>
</dbReference>
<dbReference type="Proteomes" id="UP001470230">
    <property type="component" value="Unassembled WGS sequence"/>
</dbReference>
<accession>A0ABR2HNK1</accession>
<dbReference type="Pfam" id="PF08238">
    <property type="entry name" value="Sel1"/>
    <property type="match status" value="17"/>
</dbReference>
<feature type="binding site" evidence="3">
    <location>
        <position position="234"/>
    </location>
    <ligand>
        <name>ATP</name>
        <dbReference type="ChEBI" id="CHEBI:30616"/>
    </ligand>
</feature>
<dbReference type="EMBL" id="JAPFFF010000024">
    <property type="protein sequence ID" value="KAK8850229.1"/>
    <property type="molecule type" value="Genomic_DNA"/>
</dbReference>
<dbReference type="PROSITE" id="PS00108">
    <property type="entry name" value="PROTEIN_KINASE_ST"/>
    <property type="match status" value="1"/>
</dbReference>
<dbReference type="SUPFAM" id="SSF81901">
    <property type="entry name" value="HCP-like"/>
    <property type="match status" value="4"/>
</dbReference>
<dbReference type="InterPro" id="IPR011990">
    <property type="entry name" value="TPR-like_helical_dom_sf"/>
</dbReference>
<name>A0ABR2HNK1_9EUKA</name>
<dbReference type="PANTHER" id="PTHR45011">
    <property type="entry name" value="DAP3-BINDING CELL DEATH ENHANCER 1"/>
    <property type="match status" value="1"/>
</dbReference>
<dbReference type="PANTHER" id="PTHR45011:SF1">
    <property type="entry name" value="DAP3-BINDING CELL DEATH ENHANCER 1"/>
    <property type="match status" value="1"/>
</dbReference>
<dbReference type="InterPro" id="IPR006597">
    <property type="entry name" value="Sel1-like"/>
</dbReference>
<comment type="caution">
    <text evidence="5">The sequence shown here is derived from an EMBL/GenBank/DDBJ whole genome shotgun (WGS) entry which is preliminary data.</text>
</comment>
<dbReference type="CDD" id="cd00180">
    <property type="entry name" value="PKc"/>
    <property type="match status" value="1"/>
</dbReference>
<dbReference type="SMART" id="SM00671">
    <property type="entry name" value="SEL1"/>
    <property type="match status" value="16"/>
</dbReference>
<dbReference type="SUPFAM" id="SSF56112">
    <property type="entry name" value="Protein kinase-like (PK-like)"/>
    <property type="match status" value="1"/>
</dbReference>
<keyword evidence="1 3" id="KW-0547">Nucleotide-binding</keyword>
<evidence type="ECO:0000256" key="3">
    <source>
        <dbReference type="PROSITE-ProRule" id="PRU10141"/>
    </source>
</evidence>
<proteinExistence type="predicted"/>
<evidence type="ECO:0000256" key="1">
    <source>
        <dbReference type="ARBA" id="ARBA00022741"/>
    </source>
</evidence>
<dbReference type="InterPro" id="IPR008271">
    <property type="entry name" value="Ser/Thr_kinase_AS"/>
</dbReference>
<evidence type="ECO:0000313" key="5">
    <source>
        <dbReference type="EMBL" id="KAK8850229.1"/>
    </source>
</evidence>
<dbReference type="InterPro" id="IPR052748">
    <property type="entry name" value="ISR_Activator"/>
</dbReference>
<evidence type="ECO:0000313" key="6">
    <source>
        <dbReference type="Proteomes" id="UP001470230"/>
    </source>
</evidence>
<organism evidence="5 6">
    <name type="scientific">Tritrichomonas musculus</name>
    <dbReference type="NCBI Taxonomy" id="1915356"/>
    <lineage>
        <taxon>Eukaryota</taxon>
        <taxon>Metamonada</taxon>
        <taxon>Parabasalia</taxon>
        <taxon>Tritrichomonadida</taxon>
        <taxon>Tritrichomonadidae</taxon>
        <taxon>Tritrichomonas</taxon>
    </lineage>
</organism>
<feature type="domain" description="Protein kinase" evidence="4">
    <location>
        <begin position="205"/>
        <end position="540"/>
    </location>
</feature>
<protein>
    <recommendedName>
        <fullName evidence="4">Protein kinase domain-containing protein</fullName>
    </recommendedName>
</protein>
<sequence>MNFKKFQDISSNGSIQIANIYLKEILDKFIFYIYAEGDLGSQSILQEKCKNEIIVINAIINTENNFDPTNFMICFDYNFIVIQSTHISQLFNFLLRNKSAKIYCTSKYIQNLFQKIADKIRIILNSPNDENEYDLFENEINNFFSRSGITILLLDQLNYWKPIFQCIFGLLIQKAKHNSKIDRIKNYQEFFLNKNQEEYFEEKELIKLRQLGRGMSAHVLLCYSIRKEKVFAVKILIDSNEDENKKLFERERRNYMNVHHPLFPKYFGTTQIKSYKYCLVIEYLEGKTLKQIDVKKLQKEDQMKMIFEMMLIFEYLHFNEYVYRDLKPDNLIIDENNSVYLIDLGRLRKIKDDDSNDKCTELFSSYFDQEIASKNPLSQELDISSLKKIITEFFSYDFGIACSEQFKESKLLTISSLFDSFYTKFFHKIKGINEYYSFLSLKNISLHSVLFFPISFLIAEYQNSDAQFELGNFLEFGVWIYLTEYKDIYIIKRNNSLPKNTLITNLIFINPDIDKSIYYYSLSANQNNIKAQMTLGHIYLEKKYSDINKSIHYFKLAASQNNREAQCILGKIYYGGKYISIDNSIAIYYFQLAANQNHREAQYFLGMIYKQEDKHFFDIKKSIHYFELSADQNFSESMLELGFIYIEGRYVSRDINKAIYYLTLSSKLNNSNALNNLGILYINGYYVKRDIKKALYYYFESAKLNNEHAQINLAGLYGEGKFVEYDINKTIYYYELAANQNNKDAQFNLGVIYSNEQYIPKDINKAIYYFEQAAKQNEPKSLFNLGYFYFEGKHMVRDIKKGLYYFKLAADQNLERAQFQLGFIYSYGINVPKDIYLAVKYLTLSSNQNNSESQLALGEIYETENDLRDINKALYYYQLSANQKNRKALFSLGKIYNEGKLVPRDINKAIHFYEISAKQYFPSALVALGFLYATGKHVTFDINKAIHYYQAAAYQNNSTAQFNLGHIYYHGIGGKLDKERGINYFKMSAKNGYIQANFIAGFIYHEGKYVGRDIEQAIHYYKEASSFNYQYAKNNLGIIYRYGFGEKVQKNLYLAIEYLKEAVNQKNDYIAMFNLAHIYLFEECNIQNSLDKSIELLVKSSTQGFHISNLLLSVALTLKFGNDMNRIINEIIKYTDKESNLPSEISQIIYQYNVHFIEYLVLSIKNVKRVYYLYNDLCHPFLGDNFHEQKRVVKSKEIKKIPEISDLFYEGFGLNLI</sequence>
<dbReference type="InterPro" id="IPR017441">
    <property type="entry name" value="Protein_kinase_ATP_BS"/>
</dbReference>
<dbReference type="SMART" id="SM00220">
    <property type="entry name" value="S_TKc"/>
    <property type="match status" value="1"/>
</dbReference>
<reference evidence="5 6" key="1">
    <citation type="submission" date="2024-04" db="EMBL/GenBank/DDBJ databases">
        <title>Tritrichomonas musculus Genome.</title>
        <authorList>
            <person name="Alves-Ferreira E."/>
            <person name="Grigg M."/>
            <person name="Lorenzi H."/>
            <person name="Galac M."/>
        </authorList>
    </citation>
    <scope>NUCLEOTIDE SEQUENCE [LARGE SCALE GENOMIC DNA]</scope>
    <source>
        <strain evidence="5 6">EAF2021</strain>
    </source>
</reference>
<keyword evidence="6" id="KW-1185">Reference proteome</keyword>
<evidence type="ECO:0000259" key="4">
    <source>
        <dbReference type="PROSITE" id="PS50011"/>
    </source>
</evidence>
<dbReference type="PROSITE" id="PS50011">
    <property type="entry name" value="PROTEIN_KINASE_DOM"/>
    <property type="match status" value="1"/>
</dbReference>
<dbReference type="Gene3D" id="1.10.510.10">
    <property type="entry name" value="Transferase(Phosphotransferase) domain 1"/>
    <property type="match status" value="1"/>
</dbReference>
<dbReference type="InterPro" id="IPR000719">
    <property type="entry name" value="Prot_kinase_dom"/>
</dbReference>